<evidence type="ECO:0000313" key="1">
    <source>
        <dbReference type="EMBL" id="RMO84673.1"/>
    </source>
</evidence>
<dbReference type="RefSeq" id="WP_158607441.1">
    <property type="nucleotide sequence ID" value="NZ_RBQC01000122.1"/>
</dbReference>
<dbReference type="AlphaFoldDB" id="A0A3M3YT56"/>
<organism evidence="1 2">
    <name type="scientific">Pseudomonas syringae pv. tagetis</name>
    <dbReference type="NCBI Taxonomy" id="129140"/>
    <lineage>
        <taxon>Bacteria</taxon>
        <taxon>Pseudomonadati</taxon>
        <taxon>Pseudomonadota</taxon>
        <taxon>Gammaproteobacteria</taxon>
        <taxon>Pseudomonadales</taxon>
        <taxon>Pseudomonadaceae</taxon>
        <taxon>Pseudomonas</taxon>
    </lineage>
</organism>
<sequence>MDDLFSPEAGKDTIHIDRNGVRSGPYRCMFSRPKLTLWYSELDICEGDKVIRSIPGREETYTATVVDYHQSFDDIPACYVVDISKDTALPKPSRTITTNHINIHGSTGIQIGDHNVQHLEAGLKELLSAIDKSEGEPTAKEEAKGRLKGFLEHPLTASAVGAGLPALMALFGGPI</sequence>
<name>A0A3M3YT56_9PSED</name>
<proteinExistence type="predicted"/>
<comment type="caution">
    <text evidence="1">The sequence shown here is derived from an EMBL/GenBank/DDBJ whole genome shotgun (WGS) entry which is preliminary data.</text>
</comment>
<evidence type="ECO:0000313" key="2">
    <source>
        <dbReference type="Proteomes" id="UP000268056"/>
    </source>
</evidence>
<protein>
    <submittedName>
        <fullName evidence="1">Uncharacterized protein</fullName>
    </submittedName>
</protein>
<dbReference type="Proteomes" id="UP000268056">
    <property type="component" value="Unassembled WGS sequence"/>
</dbReference>
<reference evidence="1 2" key="1">
    <citation type="submission" date="2018-08" db="EMBL/GenBank/DDBJ databases">
        <title>Recombination of ecologically and evolutionarily significant loci maintains genetic cohesion in the Pseudomonas syringae species complex.</title>
        <authorList>
            <person name="Dillon M."/>
            <person name="Thakur S."/>
            <person name="Almeida R.N.D."/>
            <person name="Weir B.S."/>
            <person name="Guttman D.S."/>
        </authorList>
    </citation>
    <scope>NUCLEOTIDE SEQUENCE [LARGE SCALE GENOMIC DNA]</scope>
    <source>
        <strain evidence="1 2">ICMP 4092</strain>
    </source>
</reference>
<dbReference type="EMBL" id="RBQC01000122">
    <property type="protein sequence ID" value="RMO84673.1"/>
    <property type="molecule type" value="Genomic_DNA"/>
</dbReference>
<accession>A0A3M3YT56</accession>
<gene>
    <name evidence="1" type="ORF">ALQ32_200213</name>
</gene>